<comment type="caution">
    <text evidence="1">The sequence shown here is derived from an EMBL/GenBank/DDBJ whole genome shotgun (WGS) entry which is preliminary data.</text>
</comment>
<reference evidence="1 2" key="1">
    <citation type="submission" date="2019-02" db="EMBL/GenBank/DDBJ databases">
        <title>Draft genome sequences of novel Actinobacteria.</title>
        <authorList>
            <person name="Sahin N."/>
            <person name="Ay H."/>
            <person name="Saygin H."/>
        </authorList>
    </citation>
    <scope>NUCLEOTIDE SEQUENCE [LARGE SCALE GENOMIC DNA]</scope>
    <source>
        <strain evidence="1 2">8K307</strain>
    </source>
</reference>
<protein>
    <submittedName>
        <fullName evidence="1">Uncharacterized protein</fullName>
    </submittedName>
</protein>
<evidence type="ECO:0000313" key="1">
    <source>
        <dbReference type="EMBL" id="TDD65455.1"/>
    </source>
</evidence>
<accession>A0A4R5A200</accession>
<proteinExistence type="predicted"/>
<keyword evidence="2" id="KW-1185">Reference proteome</keyword>
<dbReference type="EMBL" id="SMLB01000051">
    <property type="protein sequence ID" value="TDD65455.1"/>
    <property type="molecule type" value="Genomic_DNA"/>
</dbReference>
<dbReference type="Proteomes" id="UP000295217">
    <property type="component" value="Unassembled WGS sequence"/>
</dbReference>
<name>A0A4R5A200_9ACTN</name>
<dbReference type="OrthoDB" id="5190993at2"/>
<organism evidence="1 2">
    <name type="scientific">Jiangella aurantiaca</name>
    <dbReference type="NCBI Taxonomy" id="2530373"/>
    <lineage>
        <taxon>Bacteria</taxon>
        <taxon>Bacillati</taxon>
        <taxon>Actinomycetota</taxon>
        <taxon>Actinomycetes</taxon>
        <taxon>Jiangellales</taxon>
        <taxon>Jiangellaceae</taxon>
        <taxon>Jiangella</taxon>
    </lineage>
</organism>
<gene>
    <name evidence="1" type="ORF">E1262_25070</name>
</gene>
<dbReference type="AlphaFoldDB" id="A0A4R5A200"/>
<dbReference type="RefSeq" id="WP_132106781.1">
    <property type="nucleotide sequence ID" value="NZ_SMLB01000051.1"/>
</dbReference>
<evidence type="ECO:0000313" key="2">
    <source>
        <dbReference type="Proteomes" id="UP000295217"/>
    </source>
</evidence>
<sequence>MSDPVAELNQLLYTATPAERRAILRAALPFVARWLVESVDSSTEENDPEWPLTVSADLLVPLDAAVRRVQTGSPRVPRQDCHAPTAPA</sequence>